<evidence type="ECO:0000256" key="1">
    <source>
        <dbReference type="ARBA" id="ARBA00022737"/>
    </source>
</evidence>
<gene>
    <name evidence="5" type="ORF">KUTeg_024194</name>
</gene>
<keyword evidence="6" id="KW-1185">Reference proteome</keyword>
<dbReference type="PROSITE" id="PS50088">
    <property type="entry name" value="ANK_REPEAT"/>
    <property type="match status" value="15"/>
</dbReference>
<evidence type="ECO:0000256" key="3">
    <source>
        <dbReference type="PROSITE-ProRule" id="PRU00023"/>
    </source>
</evidence>
<dbReference type="Pfam" id="PF00023">
    <property type="entry name" value="Ank"/>
    <property type="match status" value="2"/>
</dbReference>
<comment type="caution">
    <text evidence="5">The sequence shown here is derived from an EMBL/GenBank/DDBJ whole genome shotgun (WGS) entry which is preliminary data.</text>
</comment>
<dbReference type="InterPro" id="IPR049050">
    <property type="entry name" value="nSTAND3"/>
</dbReference>
<evidence type="ECO:0000259" key="4">
    <source>
        <dbReference type="Pfam" id="PF20720"/>
    </source>
</evidence>
<dbReference type="InterPro" id="IPR027417">
    <property type="entry name" value="P-loop_NTPase"/>
</dbReference>
<name>A0ABQ9DWN3_TEGGR</name>
<keyword evidence="2 3" id="KW-0040">ANK repeat</keyword>
<dbReference type="PANTHER" id="PTHR24198:SF194">
    <property type="entry name" value="INVERSIN-A"/>
    <property type="match status" value="1"/>
</dbReference>
<dbReference type="InterPro" id="IPR002110">
    <property type="entry name" value="Ankyrin_rpt"/>
</dbReference>
<feature type="repeat" description="ANK" evidence="3">
    <location>
        <begin position="685"/>
        <end position="717"/>
    </location>
</feature>
<dbReference type="SUPFAM" id="SSF48403">
    <property type="entry name" value="Ankyrin repeat"/>
    <property type="match status" value="2"/>
</dbReference>
<dbReference type="PANTHER" id="PTHR24198">
    <property type="entry name" value="ANKYRIN REPEAT AND PROTEIN KINASE DOMAIN-CONTAINING PROTEIN"/>
    <property type="match status" value="1"/>
</dbReference>
<sequence length="1139" mass="127291">MLFQFAKWSEMRKSEDLKQQIIEKWDTDEKSFCETKASKKVTNVVKNNTLTVITGPPGSGKSAIAHHIATTLQNQDYQIVPVTSVEDLEHSWVQGSKQVFVLDDVFGVHKLNESEIDNWYQRRERSKICFQNNKIILTMRNQYSHSTRLQALLSEYQYFLLDITRKDLLLSQKEKRSMFMKHMSGAPKRSNCNDTVKNCEFLFFPLLCRLFATDNESKYDLNLFFKNPLSVLKTEFELLRENKDGKYLGLVLCVIYDNKLAESHLDIGDESKETKHLRKDFAECCGLSRSISRQEIKQNLDSLLGTYVLKESGFYKFTHAIIYDVVLSTLTSEFQSSILKHCSLQFIIQRVILYSSESKDQGFVILNDNFKPNLVNRLISDITKGNVLDVLKNTCLKNEAIEELFLYQLKTKCTLGKEDFIKYTSRSEPQLNSDMEHLYFYDDVAVQRRKSKRFLFLKCTINFSPVHLIVANQMNKTFHYVYDLLSSSEQNSLLTDDTIMKVAALYGNQKVFELCLEKTRTLENFDLLYCSVTGGHVEIVRQILEKRPKVVMFLLPCLKRASRLGYNKIVKLLIRNGADPNTCDNDGLTALHFASQTGQNKTAQLLIKNGAIIDRPDNDGQTPLHTASFHGHYKTVQTLLTNGAVINICDKNDVTALHAASENGHDNTVQLLIKNGATVDKCNVYGITALFMASKNGHDSTVKILVDNGADVDIYDKNGITALHAASENGHDNTVQLLIKNGASVDKCNIYGITALQMASHNGHDTTVQTLINNDASINKCNNAALIAALLNGHDSTIKVLLDNGASANHVFNNAVSALHLASTQENVSTVQLLIDNGASVDKEFKDGSTALHFASEKGYDRIVQTLIDNDADINKCNNDGHTALHLASLKRYESTVKKLIDNGANVNKCENNGQTSLQIASYNGHDSIVQKLIDKGASVNKSDLKGYTALHTASQNGHNSTVQLLIDNGASVNKSNTNGCTALHLASGNGHNSTVQILIDNDASVNYGYKDGFTALHLASQYGHDSTVQILIDNGANVDEWGNVGFTALHLASKNGHDSTVKTLIDNGVKLPNLLVALTIALSNNYSKIADILFDHCYKRRLMLIAALLFQLYRKNMNEKEKLNKEILRVDYILSLKI</sequence>
<feature type="repeat" description="ANK" evidence="3">
    <location>
        <begin position="913"/>
        <end position="945"/>
    </location>
</feature>
<evidence type="ECO:0000313" key="6">
    <source>
        <dbReference type="Proteomes" id="UP001217089"/>
    </source>
</evidence>
<proteinExistence type="predicted"/>
<feature type="repeat" description="ANK" evidence="3">
    <location>
        <begin position="814"/>
        <end position="846"/>
    </location>
</feature>
<dbReference type="PRINTS" id="PR01415">
    <property type="entry name" value="ANKYRIN"/>
</dbReference>
<feature type="repeat" description="ANK" evidence="3">
    <location>
        <begin position="751"/>
        <end position="783"/>
    </location>
</feature>
<dbReference type="PROSITE" id="PS50297">
    <property type="entry name" value="ANK_REP_REGION"/>
    <property type="match status" value="14"/>
</dbReference>
<feature type="repeat" description="ANK" evidence="3">
    <location>
        <begin position="1045"/>
        <end position="1072"/>
    </location>
</feature>
<dbReference type="EMBL" id="JARBDR010000923">
    <property type="protein sequence ID" value="KAJ8297663.1"/>
    <property type="molecule type" value="Genomic_DNA"/>
</dbReference>
<organism evidence="5 6">
    <name type="scientific">Tegillarca granosa</name>
    <name type="common">Malaysian cockle</name>
    <name type="synonym">Anadara granosa</name>
    <dbReference type="NCBI Taxonomy" id="220873"/>
    <lineage>
        <taxon>Eukaryota</taxon>
        <taxon>Metazoa</taxon>
        <taxon>Spiralia</taxon>
        <taxon>Lophotrochozoa</taxon>
        <taxon>Mollusca</taxon>
        <taxon>Bivalvia</taxon>
        <taxon>Autobranchia</taxon>
        <taxon>Pteriomorphia</taxon>
        <taxon>Arcoida</taxon>
        <taxon>Arcoidea</taxon>
        <taxon>Arcidae</taxon>
        <taxon>Tegillarca</taxon>
    </lineage>
</organism>
<feature type="repeat" description="ANK" evidence="3">
    <location>
        <begin position="946"/>
        <end position="978"/>
    </location>
</feature>
<feature type="repeat" description="ANK" evidence="3">
    <location>
        <begin position="619"/>
        <end position="651"/>
    </location>
</feature>
<dbReference type="Proteomes" id="UP001217089">
    <property type="component" value="Unassembled WGS sequence"/>
</dbReference>
<dbReference type="SMART" id="SM00248">
    <property type="entry name" value="ANK"/>
    <property type="match status" value="17"/>
</dbReference>
<dbReference type="SUPFAM" id="SSF52540">
    <property type="entry name" value="P-loop containing nucleoside triphosphate hydrolases"/>
    <property type="match status" value="1"/>
</dbReference>
<feature type="repeat" description="ANK" evidence="3">
    <location>
        <begin position="558"/>
        <end position="585"/>
    </location>
</feature>
<evidence type="ECO:0000256" key="2">
    <source>
        <dbReference type="ARBA" id="ARBA00023043"/>
    </source>
</evidence>
<dbReference type="Gene3D" id="3.40.50.300">
    <property type="entry name" value="P-loop containing nucleotide triphosphate hydrolases"/>
    <property type="match status" value="1"/>
</dbReference>
<dbReference type="Gene3D" id="1.25.40.20">
    <property type="entry name" value="Ankyrin repeat-containing domain"/>
    <property type="match status" value="5"/>
</dbReference>
<feature type="repeat" description="ANK" evidence="3">
    <location>
        <begin position="1012"/>
        <end position="1044"/>
    </location>
</feature>
<accession>A0ABQ9DWN3</accession>
<feature type="repeat" description="ANK" evidence="3">
    <location>
        <begin position="880"/>
        <end position="912"/>
    </location>
</feature>
<dbReference type="Pfam" id="PF20720">
    <property type="entry name" value="nSTAND3"/>
    <property type="match status" value="1"/>
</dbReference>
<protein>
    <recommendedName>
        <fullName evidence="4">Novel STAND NTPase 3 domain-containing protein</fullName>
    </recommendedName>
</protein>
<dbReference type="Pfam" id="PF13637">
    <property type="entry name" value="Ank_4"/>
    <property type="match status" value="1"/>
</dbReference>
<keyword evidence="1" id="KW-0677">Repeat</keyword>
<feature type="repeat" description="ANK" evidence="3">
    <location>
        <begin position="847"/>
        <end position="879"/>
    </location>
</feature>
<dbReference type="InterPro" id="IPR036770">
    <property type="entry name" value="Ankyrin_rpt-contain_sf"/>
</dbReference>
<feature type="domain" description="Novel STAND NTPase 3" evidence="4">
    <location>
        <begin position="32"/>
        <end position="183"/>
    </location>
</feature>
<feature type="repeat" description="ANK" evidence="3">
    <location>
        <begin position="652"/>
        <end position="684"/>
    </location>
</feature>
<reference evidence="5 6" key="1">
    <citation type="submission" date="2022-12" db="EMBL/GenBank/DDBJ databases">
        <title>Chromosome-level genome of Tegillarca granosa.</title>
        <authorList>
            <person name="Kim J."/>
        </authorList>
    </citation>
    <scope>NUCLEOTIDE SEQUENCE [LARGE SCALE GENOMIC DNA]</scope>
    <source>
        <strain evidence="5">Teg-2019</strain>
        <tissue evidence="5">Adductor muscle</tissue>
    </source>
</reference>
<feature type="repeat" description="ANK" evidence="3">
    <location>
        <begin position="586"/>
        <end position="618"/>
    </location>
</feature>
<feature type="repeat" description="ANK" evidence="3">
    <location>
        <begin position="979"/>
        <end position="1011"/>
    </location>
</feature>
<feature type="repeat" description="ANK" evidence="3">
    <location>
        <begin position="718"/>
        <end position="750"/>
    </location>
</feature>
<dbReference type="Pfam" id="PF12796">
    <property type="entry name" value="Ank_2"/>
    <property type="match status" value="4"/>
</dbReference>
<evidence type="ECO:0000313" key="5">
    <source>
        <dbReference type="EMBL" id="KAJ8297663.1"/>
    </source>
</evidence>